<accession>A0A378NH05</accession>
<dbReference type="Pfam" id="PF01755">
    <property type="entry name" value="Glyco_transf_25"/>
    <property type="match status" value="1"/>
</dbReference>
<dbReference type="EMBL" id="UGPL01000006">
    <property type="protein sequence ID" value="STY67157.1"/>
    <property type="molecule type" value="Genomic_DNA"/>
</dbReference>
<evidence type="ECO:0000313" key="3">
    <source>
        <dbReference type="Proteomes" id="UP000254031"/>
    </source>
</evidence>
<evidence type="ECO:0000313" key="2">
    <source>
        <dbReference type="EMBL" id="STY67157.1"/>
    </source>
</evidence>
<dbReference type="GO" id="GO:0016740">
    <property type="term" value="F:transferase activity"/>
    <property type="evidence" value="ECO:0007669"/>
    <property type="project" value="UniProtKB-KW"/>
</dbReference>
<name>A0A378NH05_MANHA</name>
<sequence>MKKYLISLEKDVKRRELFFSQPNTEDFEVFSAINTMSSDWEALNNHFDLALFEQRYGRKTTKGEVGCTLSHLAVYQKIAEDRTIAEDDYCLVCEDDALFADDFQKHLDALLAQNLKVDIILVGQSKIPTFNDSELELNYPSTFGFLQKNIPNSQYKYAYSYLNYFAGTVAYLIKKSTACQFLAQCAGKNPYWLADDFILFEKNFKFDVLIVRPLMAIENPVLISNLEDLRGSLNNNLFKKAVKYPLKKLLAIKRNFTQRNS</sequence>
<protein>
    <submittedName>
        <fullName evidence="2">Glycosyltransferase family 25 (LPS biosynthesis protein)</fullName>
    </submittedName>
</protein>
<evidence type="ECO:0000259" key="1">
    <source>
        <dbReference type="Pfam" id="PF01755"/>
    </source>
</evidence>
<organism evidence="2 3">
    <name type="scientific">Mannheimia haemolytica</name>
    <name type="common">Pasteurella haemolytica</name>
    <dbReference type="NCBI Taxonomy" id="75985"/>
    <lineage>
        <taxon>Bacteria</taxon>
        <taxon>Pseudomonadati</taxon>
        <taxon>Pseudomonadota</taxon>
        <taxon>Gammaproteobacteria</taxon>
        <taxon>Pasteurellales</taxon>
        <taxon>Pasteurellaceae</taxon>
        <taxon>Mannheimia</taxon>
    </lineage>
</organism>
<dbReference type="AlphaFoldDB" id="A0A378NH05"/>
<gene>
    <name evidence="2" type="ORF">NCTC9380_02507</name>
</gene>
<reference evidence="2 3" key="1">
    <citation type="submission" date="2018-06" db="EMBL/GenBank/DDBJ databases">
        <authorList>
            <consortium name="Pathogen Informatics"/>
            <person name="Doyle S."/>
        </authorList>
    </citation>
    <scope>NUCLEOTIDE SEQUENCE [LARGE SCALE GENOMIC DNA]</scope>
    <source>
        <strain evidence="2 3">NCTC9380</strain>
    </source>
</reference>
<dbReference type="RefSeq" id="WP_006251819.1">
    <property type="nucleotide sequence ID" value="NZ_CP017484.1"/>
</dbReference>
<proteinExistence type="predicted"/>
<dbReference type="InterPro" id="IPR002654">
    <property type="entry name" value="Glyco_trans_25"/>
</dbReference>
<keyword evidence="2" id="KW-0808">Transferase</keyword>
<dbReference type="CDD" id="cd06532">
    <property type="entry name" value="Glyco_transf_25"/>
    <property type="match status" value="1"/>
</dbReference>
<dbReference type="Proteomes" id="UP000254031">
    <property type="component" value="Unassembled WGS sequence"/>
</dbReference>
<feature type="domain" description="Glycosyl transferase family 25" evidence="1">
    <location>
        <begin position="2"/>
        <end position="194"/>
    </location>
</feature>